<name>A0A4V6I799_STECR</name>
<dbReference type="EMBL" id="CM016762">
    <property type="protein sequence ID" value="TMS34423.1"/>
    <property type="molecule type" value="Genomic_DNA"/>
</dbReference>
<dbReference type="Proteomes" id="UP000298663">
    <property type="component" value="Chromosome X"/>
</dbReference>
<evidence type="ECO:0000313" key="2">
    <source>
        <dbReference type="EMBL" id="TMS34423.1"/>
    </source>
</evidence>
<reference evidence="2 3" key="1">
    <citation type="journal article" date="2015" name="Genome Biol.">
        <title>Comparative genomics of Steinernema reveals deeply conserved gene regulatory networks.</title>
        <authorList>
            <person name="Dillman A.R."/>
            <person name="Macchietto M."/>
            <person name="Porter C.F."/>
            <person name="Rogers A."/>
            <person name="Williams B."/>
            <person name="Antoshechkin I."/>
            <person name="Lee M.M."/>
            <person name="Goodwin Z."/>
            <person name="Lu X."/>
            <person name="Lewis E.E."/>
            <person name="Goodrich-Blair H."/>
            <person name="Stock S.P."/>
            <person name="Adams B.J."/>
            <person name="Sternberg P.W."/>
            <person name="Mortazavi A."/>
        </authorList>
    </citation>
    <scope>NUCLEOTIDE SEQUENCE [LARGE SCALE GENOMIC DNA]</scope>
    <source>
        <strain evidence="2 3">ALL</strain>
    </source>
</reference>
<dbReference type="AlphaFoldDB" id="A0A4V6I799"/>
<protein>
    <recommendedName>
        <fullName evidence="4">SXP/RAL-2 family protein Ani s 5-like cation-binding domain-containing protein</fullName>
    </recommendedName>
</protein>
<gene>
    <name evidence="2" type="ORF">L596_002020</name>
</gene>
<feature type="chain" id="PRO_5020655526" description="SXP/RAL-2 family protein Ani s 5-like cation-binding domain-containing protein" evidence="1">
    <location>
        <begin position="22"/>
        <end position="154"/>
    </location>
</feature>
<reference evidence="2 3" key="2">
    <citation type="journal article" date="2019" name="G3 (Bethesda)">
        <title>Hybrid Assembly of the Genome of the Entomopathogenic Nematode Steinernema carpocapsae Identifies the X-Chromosome.</title>
        <authorList>
            <person name="Serra L."/>
            <person name="Macchietto M."/>
            <person name="Macias-Munoz A."/>
            <person name="McGill C.J."/>
            <person name="Rodriguez I.M."/>
            <person name="Rodriguez B."/>
            <person name="Murad R."/>
            <person name="Mortazavi A."/>
        </authorList>
    </citation>
    <scope>NUCLEOTIDE SEQUENCE [LARGE SCALE GENOMIC DNA]</scope>
    <source>
        <strain evidence="2 3">ALL</strain>
    </source>
</reference>
<evidence type="ECO:0000313" key="3">
    <source>
        <dbReference type="Proteomes" id="UP000298663"/>
    </source>
</evidence>
<proteinExistence type="predicted"/>
<keyword evidence="3" id="KW-1185">Reference proteome</keyword>
<organism evidence="2 3">
    <name type="scientific">Steinernema carpocapsae</name>
    <name type="common">Entomopathogenic nematode</name>
    <dbReference type="NCBI Taxonomy" id="34508"/>
    <lineage>
        <taxon>Eukaryota</taxon>
        <taxon>Metazoa</taxon>
        <taxon>Ecdysozoa</taxon>
        <taxon>Nematoda</taxon>
        <taxon>Chromadorea</taxon>
        <taxon>Rhabditida</taxon>
        <taxon>Tylenchina</taxon>
        <taxon>Panagrolaimomorpha</taxon>
        <taxon>Strongyloidoidea</taxon>
        <taxon>Steinernematidae</taxon>
        <taxon>Steinernema</taxon>
    </lineage>
</organism>
<sequence length="154" mass="17294">MTSSVALLFVIVCVGTIAASAGSEYMDGLISLVADNEAKAELTAAKNDITMPKRDRNVLILNVMMNQPSHVKDTFFLQLLSEQSKQAIKTQLASSQLKEVEPEVREAYLKIEDLKLDMSISDYQQEQEEKYVRNSLTKRQRQILDTMGTSDFEA</sequence>
<evidence type="ECO:0000256" key="1">
    <source>
        <dbReference type="SAM" id="SignalP"/>
    </source>
</evidence>
<dbReference type="EMBL" id="AZBU02000001">
    <property type="protein sequence ID" value="TMS34423.1"/>
    <property type="molecule type" value="Genomic_DNA"/>
</dbReference>
<accession>A0A4V6I799</accession>
<dbReference type="OrthoDB" id="10393905at2759"/>
<feature type="signal peptide" evidence="1">
    <location>
        <begin position="1"/>
        <end position="21"/>
    </location>
</feature>
<evidence type="ECO:0008006" key="4">
    <source>
        <dbReference type="Google" id="ProtNLM"/>
    </source>
</evidence>
<keyword evidence="1" id="KW-0732">Signal</keyword>
<comment type="caution">
    <text evidence="2">The sequence shown here is derived from an EMBL/GenBank/DDBJ whole genome shotgun (WGS) entry which is preliminary data.</text>
</comment>